<feature type="domain" description="Ig-like" evidence="12">
    <location>
        <begin position="637"/>
        <end position="728"/>
    </location>
</feature>
<evidence type="ECO:0000256" key="9">
    <source>
        <dbReference type="SAM" id="Phobius"/>
    </source>
</evidence>
<keyword evidence="4 9" id="KW-1133">Transmembrane helix</keyword>
<dbReference type="InterPro" id="IPR007110">
    <property type="entry name" value="Ig-like_dom"/>
</dbReference>
<evidence type="ECO:0000256" key="5">
    <source>
        <dbReference type="ARBA" id="ARBA00023136"/>
    </source>
</evidence>
<dbReference type="InterPro" id="IPR017981">
    <property type="entry name" value="GPCR_2-like_7TM"/>
</dbReference>
<proteinExistence type="inferred from homology"/>
<dbReference type="GO" id="GO:0016020">
    <property type="term" value="C:membrane"/>
    <property type="evidence" value="ECO:0007669"/>
    <property type="project" value="UniProtKB-SubCell"/>
</dbReference>
<dbReference type="GO" id="GO:0007166">
    <property type="term" value="P:cell surface receptor signaling pathway"/>
    <property type="evidence" value="ECO:0007669"/>
    <property type="project" value="InterPro"/>
</dbReference>
<evidence type="ECO:0000313" key="14">
    <source>
        <dbReference type="Proteomes" id="UP000246464"/>
    </source>
</evidence>
<dbReference type="SMART" id="SM00303">
    <property type="entry name" value="GPS"/>
    <property type="match status" value="2"/>
</dbReference>
<feature type="transmembrane region" description="Helical" evidence="9">
    <location>
        <begin position="1192"/>
        <end position="1212"/>
    </location>
</feature>
<dbReference type="Pfam" id="PF01825">
    <property type="entry name" value="GPS"/>
    <property type="match status" value="2"/>
</dbReference>
<dbReference type="GO" id="GO:0004930">
    <property type="term" value="F:G protein-coupled receptor activity"/>
    <property type="evidence" value="ECO:0007669"/>
    <property type="project" value="InterPro"/>
</dbReference>
<dbReference type="PROSITE" id="PS50835">
    <property type="entry name" value="IG_LIKE"/>
    <property type="match status" value="1"/>
</dbReference>
<feature type="domain" description="G-protein coupled receptors family 2 profile 2" evidence="11">
    <location>
        <begin position="1150"/>
        <end position="1412"/>
    </location>
</feature>
<dbReference type="STRING" id="52904.ENSSMAP00000004017"/>
<dbReference type="Gene3D" id="2.60.40.10">
    <property type="entry name" value="Immunoglobulins"/>
    <property type="match status" value="1"/>
</dbReference>
<feature type="region of interest" description="Disordered" evidence="8">
    <location>
        <begin position="301"/>
        <end position="337"/>
    </location>
</feature>
<feature type="domain" description="GAIN-B" evidence="10">
    <location>
        <begin position="975"/>
        <end position="1146"/>
    </location>
</feature>
<dbReference type="Pfam" id="PF25387">
    <property type="entry name" value="ADGRF3_N"/>
    <property type="match status" value="1"/>
</dbReference>
<evidence type="ECO:0000256" key="2">
    <source>
        <dbReference type="ARBA" id="ARBA00007343"/>
    </source>
</evidence>
<dbReference type="PROSITE" id="PS50261">
    <property type="entry name" value="G_PROTEIN_RECEP_F2_4"/>
    <property type="match status" value="2"/>
</dbReference>
<dbReference type="PANTHER" id="PTHR45813:SF4">
    <property type="entry name" value="ADHESION G PROTEIN-COUPLED RECEPTOR F5"/>
    <property type="match status" value="1"/>
</dbReference>
<dbReference type="FunFam" id="1.20.1070.10:FF:000058">
    <property type="entry name" value="Adhesion G protein-coupled receptor F5"/>
    <property type="match status" value="2"/>
</dbReference>
<feature type="region of interest" description="Disordered" evidence="8">
    <location>
        <begin position="248"/>
        <end position="280"/>
    </location>
</feature>
<keyword evidence="7" id="KW-0325">Glycoprotein</keyword>
<dbReference type="GO" id="GO:0007189">
    <property type="term" value="P:adenylate cyclase-activating G protein-coupled receptor signaling pathway"/>
    <property type="evidence" value="ECO:0007669"/>
    <property type="project" value="TreeGrafter"/>
</dbReference>
<dbReference type="InterPro" id="IPR046338">
    <property type="entry name" value="GAIN_dom_sf"/>
</dbReference>
<sequence length="2227" mass="245954">MSYGTSADVKGAFLGHTTTALPMGPVMTSLVTHVDVLMAFQLTASTASSTPLHQSSEWVALTVKFILPHVVWHELNECQSYSYSTYLKTVGCVQTPGLYYEPSSLAYQRNFRGNFAILTVTSRCMPCSSVVVTETTLPQPTNETVNTDLLIDVLIQVSSIPPNVIGPLRSLSFPYTINQYLKVIDLNVTTVCYPNSSGGLQCQCEDQFAWSYDKCNEYGVCSNATTHTCGCINGLPSDGDMCKPKTSVSPCPTPTPEISKPMTTTPMTTTTPPPTTTTTLTTTTMQTTTTMTTIIPTTTTTMTTTMPTTTTTMTTTMPTTTTTTTTMPTTTTTTTGKPTANVVVTRSFAMDIKYNDAYNNPSHEVYINVDNAIKTQCKEHIRTLQSAEISEFRVYNVSCAFKTHWVLLSYEGSSVTGRRNVLALSLLSSSLAMSATKPIFFLTLVGWYNLPRAVTNSHKLLLMPNCRSRESFDSGKLKIIRDIHSLALLPFNERDYKCFFSVDENHSEPNRLNYHLWLKRLLVFCNILNTTTVSFLTSIVKGPNNSRFAPESRFFPCHFSVCLFVTKVHWRHFLLAKDRVVSIYGFDWDSILYYRSGSTVVDYTITATTFGEGELEAVKVGIFTNLSRIYSMIFDSPTSLPFNPPFLGQKLSLTCGPIPAILNFTDSWTAEWRRNDEIILEDSLHSFAKQAKTATLTVLQFFTTDKGRYECKLKEKNVFKQQSKGEIIYKVLPIIQLKPMTVKIKCEAGKRVLVECSVNSPYMVEFKDLPVAGKGLEIDYEYSIDGCPSPERKFTCQEVNFPSFKKEITLKTSTEDFLCVSESVFGQGVLGDRAPGPCDPNEVGEKIAECQENGTWKVIEENCVLRQIYELLDQSTTLNNNSLAAFLDKLSNVTIEFDEEVAVSPANVNALVDTLNNVADKISSLNILVTEIYMEDILLTVGVLTTDGAKQSWDSLNTKSTTKSSVSSPTRSKIPKANNPSSSLLLSLETITSNLDNNSFEIATSSILLTKTTFKDTFNDDFNSSVEIHIPEADGGIKSITVLTFSSMDNVLPARDEDNSTSNVINGRVVLVKSGGTISNISFAFDVINNALRNPQCVFWNFSLFDGLGGWDGEGCQLILSVNQTVTCTCNHLTSFSILMSPYVPNSPVLDYITYIGVGISMASLVICLIIESIIWRKIRKNNTSYLRHVSIVNIAVSLLIANIWFIIGAAISDEDVKNPPACIAATFFIHFFYLALFFWMLASALLLLYRTISVFGGDLSKHSMLAIGFSLGYGAPLIIAIITIAVTAPSGAYIRDSGVCWLNWETSMALLAFVIPALTIVVINLGILLVVLYKMLRRRSVVDTAQAAEKNALAVIARALAFLTPFFGLTWGLGVGTMTAKEGQRLGVHIAFAFFNSLQGFFILLFGTLLDKKVLTEMALISQTSRSGTRSTSDGTSSSGWGIFRNWRRGRGMVTIESPRAPVCYQSIVVLKCTFEEATGSADWKLIKKNSHSDLNNGSFVKLDSNCATQKYDSCVEVTLKNVTSIWAGTYECGFTNGSVTHTATTQLSVALLPDEIIMESNPITVDCSGDSQSSDIYVRVTATIPNTTESLNVSWMNTDIEPIVPTIKPGVTVINRTCAEGRVGNKSRTCNGTTWQPVFSYCVTEELMKVFNLATDFEMGLGATQKMAMDIFKGLNNNSTLDSDPSETLADIFISIRILNVMASASKSFVLQEEVFQDFLEGASNMLKSPWDLVNSSVVQDMSSNYLGSVEGLVKNIRVNSTTTISSTNLDLKVCPSGSDCNVFNISVTLNTFDGKMKTVAVKNLTDKLNNNFHTTEHLNNLLVIATLESQNSSLEISLEFFNEQPETIKPYCVFWNTTDSGWSDAGCIAKPVGNHIVCKCNHLTSFSVLMSKSDLGSSNIVIDVITYVGLGLSICSLLIFLIVESLVWSVVVKTNLSHFRHTALVNIATFLLLADCSFLASTAPGKLTGNWCLILTMCKHLFYLAMFSWMMCMSVMLVHQLIFVFSPLRKRVFIFLSSIVGYVCPCLIVGFSYLYCTYTKKPYHTDKCWLVFEKLLEGSLHAFLIPVGTVIFTNVFSMVVVIVTLLKSTAPDGRKSDEKETAKSIIKVVVFLTPVFGVTWGIGFILLMLNEDDTMYTVANYSFVILNSFQGFFVMLTGCLTEQKVRGELLRIIMSQERSFKITSIITNANPSSSFRKLWKNVDLMTVQSHLGPSSENNERLNQI</sequence>
<organism evidence="13 14">
    <name type="scientific">Scophthalmus maximus</name>
    <name type="common">Turbot</name>
    <name type="synonym">Psetta maxima</name>
    <dbReference type="NCBI Taxonomy" id="52904"/>
    <lineage>
        <taxon>Eukaryota</taxon>
        <taxon>Metazoa</taxon>
        <taxon>Chordata</taxon>
        <taxon>Craniata</taxon>
        <taxon>Vertebrata</taxon>
        <taxon>Euteleostomi</taxon>
        <taxon>Actinopterygii</taxon>
        <taxon>Neopterygii</taxon>
        <taxon>Teleostei</taxon>
        <taxon>Neoteleostei</taxon>
        <taxon>Acanthomorphata</taxon>
        <taxon>Carangaria</taxon>
        <taxon>Pleuronectiformes</taxon>
        <taxon>Pleuronectoidei</taxon>
        <taxon>Scophthalmidae</taxon>
        <taxon>Scophthalmus</taxon>
    </lineage>
</organism>
<name>A0A2U9CSK5_SCOMX</name>
<dbReference type="Gene3D" id="2.60.220.50">
    <property type="match status" value="2"/>
</dbReference>
<feature type="compositionally biased region" description="Low complexity" evidence="8">
    <location>
        <begin position="261"/>
        <end position="280"/>
    </location>
</feature>
<feature type="transmembrane region" description="Helical" evidence="9">
    <location>
        <begin position="1387"/>
        <end position="1411"/>
    </location>
</feature>
<keyword evidence="6" id="KW-1015">Disulfide bond</keyword>
<evidence type="ECO:0000259" key="12">
    <source>
        <dbReference type="PROSITE" id="PS50835"/>
    </source>
</evidence>
<gene>
    <name evidence="13" type="ORF">SMAX5B_008304</name>
</gene>
<feature type="transmembrane region" description="Helical" evidence="9">
    <location>
        <begin position="1265"/>
        <end position="1289"/>
    </location>
</feature>
<evidence type="ECO:0000256" key="7">
    <source>
        <dbReference type="ARBA" id="ARBA00023180"/>
    </source>
</evidence>
<feature type="transmembrane region" description="Helical" evidence="9">
    <location>
        <begin position="1353"/>
        <end position="1375"/>
    </location>
</feature>
<feature type="transmembrane region" description="Helical" evidence="9">
    <location>
        <begin position="2109"/>
        <end position="2132"/>
    </location>
</feature>
<dbReference type="PRINTS" id="PR00249">
    <property type="entry name" value="GPCRSECRETIN"/>
</dbReference>
<dbReference type="EMBL" id="CP026262">
    <property type="protein sequence ID" value="AWP19664.1"/>
    <property type="molecule type" value="Genomic_DNA"/>
</dbReference>
<feature type="transmembrane region" description="Helical" evidence="9">
    <location>
        <begin position="2066"/>
        <end position="2089"/>
    </location>
</feature>
<dbReference type="Proteomes" id="UP000246464">
    <property type="component" value="Chromosome 20"/>
</dbReference>
<feature type="domain" description="GAIN-B" evidence="10">
    <location>
        <begin position="1763"/>
        <end position="1899"/>
    </location>
</feature>
<dbReference type="SUPFAM" id="SSF48726">
    <property type="entry name" value="Immunoglobulin"/>
    <property type="match status" value="1"/>
</dbReference>
<dbReference type="InterPro" id="IPR000203">
    <property type="entry name" value="GPS"/>
</dbReference>
<comment type="subcellular location">
    <subcellularLocation>
        <location evidence="1">Membrane</location>
        <topology evidence="1">Multi-pass membrane protein</topology>
    </subcellularLocation>
</comment>
<dbReference type="InterPro" id="IPR013783">
    <property type="entry name" value="Ig-like_fold"/>
</dbReference>
<keyword evidence="3 9" id="KW-0812">Transmembrane</keyword>
<feature type="transmembrane region" description="Helical" evidence="9">
    <location>
        <begin position="2144"/>
        <end position="2164"/>
    </location>
</feature>
<dbReference type="PANTHER" id="PTHR45813">
    <property type="entry name" value="IG-LIKE DOMAIN-CONTAINING PROTEIN"/>
    <property type="match status" value="1"/>
</dbReference>
<feature type="transmembrane region" description="Helical" evidence="9">
    <location>
        <begin position="1903"/>
        <end position="1926"/>
    </location>
</feature>
<evidence type="ECO:0000256" key="1">
    <source>
        <dbReference type="ARBA" id="ARBA00004141"/>
    </source>
</evidence>
<keyword evidence="13" id="KW-0675">Receptor</keyword>
<evidence type="ECO:0000259" key="11">
    <source>
        <dbReference type="PROSITE" id="PS50261"/>
    </source>
</evidence>
<feature type="transmembrane region" description="Helical" evidence="9">
    <location>
        <begin position="1309"/>
        <end position="1333"/>
    </location>
</feature>
<keyword evidence="5 9" id="KW-0472">Membrane</keyword>
<evidence type="ECO:0000256" key="8">
    <source>
        <dbReference type="SAM" id="MobiDB-lite"/>
    </source>
</evidence>
<dbReference type="InterPro" id="IPR000832">
    <property type="entry name" value="GPCR_2_secretin-like"/>
</dbReference>
<dbReference type="InterPro" id="IPR057244">
    <property type="entry name" value="GAIN_B"/>
</dbReference>
<dbReference type="InterPro" id="IPR051587">
    <property type="entry name" value="Adhesion_GPCR"/>
</dbReference>
<evidence type="ECO:0000313" key="13">
    <source>
        <dbReference type="EMBL" id="AWP19664.1"/>
    </source>
</evidence>
<protein>
    <submittedName>
        <fullName evidence="13">Putative G-protein coupled receptor 116</fullName>
    </submittedName>
</protein>
<feature type="region of interest" description="Disordered" evidence="8">
    <location>
        <begin position="955"/>
        <end position="979"/>
    </location>
</feature>
<dbReference type="InterPro" id="IPR036179">
    <property type="entry name" value="Ig-like_dom_sf"/>
</dbReference>
<comment type="similarity">
    <text evidence="2">Belongs to the G-protein coupled receptor 2 family. Adhesion G-protein coupled receptor (ADGR) subfamily.</text>
</comment>
<reference evidence="13 14" key="1">
    <citation type="submission" date="2017-12" db="EMBL/GenBank/DDBJ databases">
        <title>Integrating genomic resources of turbot (Scophthalmus maximus) in depth evaluation of genetic and physical mapping variation across individuals.</title>
        <authorList>
            <person name="Martinez P."/>
        </authorList>
    </citation>
    <scope>NUCLEOTIDE SEQUENCE [LARGE SCALE GENOMIC DNA]</scope>
</reference>
<feature type="compositionally biased region" description="Low complexity" evidence="8">
    <location>
        <begin position="955"/>
        <end position="972"/>
    </location>
</feature>
<feature type="compositionally biased region" description="Low complexity" evidence="8">
    <location>
        <begin position="301"/>
        <end position="335"/>
    </location>
</feature>
<dbReference type="InterPro" id="IPR057400">
    <property type="entry name" value="ADGRF3/5_N"/>
</dbReference>
<evidence type="ECO:0000256" key="4">
    <source>
        <dbReference type="ARBA" id="ARBA00022989"/>
    </source>
</evidence>
<feature type="domain" description="G-protein coupled receptors family 2 profile 2" evidence="11">
    <location>
        <begin position="1905"/>
        <end position="2165"/>
    </location>
</feature>
<feature type="transmembrane region" description="Helical" evidence="9">
    <location>
        <begin position="1152"/>
        <end position="1171"/>
    </location>
</feature>
<feature type="transmembrane region" description="Helical" evidence="9">
    <location>
        <begin position="1984"/>
        <end position="2008"/>
    </location>
</feature>
<dbReference type="Gene3D" id="1.20.1070.10">
    <property type="entry name" value="Rhodopsin 7-helix transmembrane proteins"/>
    <property type="match status" value="2"/>
</dbReference>
<feature type="transmembrane region" description="Helical" evidence="9">
    <location>
        <begin position="1232"/>
        <end position="1253"/>
    </location>
</feature>
<evidence type="ECO:0000256" key="6">
    <source>
        <dbReference type="ARBA" id="ARBA00023157"/>
    </source>
</evidence>
<dbReference type="Pfam" id="PF00002">
    <property type="entry name" value="7tm_2"/>
    <property type="match status" value="2"/>
</dbReference>
<evidence type="ECO:0000259" key="10">
    <source>
        <dbReference type="PROSITE" id="PS50221"/>
    </source>
</evidence>
<keyword evidence="14" id="KW-1185">Reference proteome</keyword>
<dbReference type="SUPFAM" id="SSF81321">
    <property type="entry name" value="Family A G protein-coupled receptor-like"/>
    <property type="match status" value="1"/>
</dbReference>
<evidence type="ECO:0000256" key="3">
    <source>
        <dbReference type="ARBA" id="ARBA00022692"/>
    </source>
</evidence>
<accession>A0A2U9CSK5</accession>
<feature type="transmembrane region" description="Helical" evidence="9">
    <location>
        <begin position="2015"/>
        <end position="2038"/>
    </location>
</feature>
<dbReference type="PROSITE" id="PS50221">
    <property type="entry name" value="GAIN_B"/>
    <property type="match status" value="2"/>
</dbReference>